<keyword evidence="3" id="KW-0677">Repeat</keyword>
<protein>
    <recommendedName>
        <fullName evidence="5">Translation initiation factor beta propellor-like domain-containing protein</fullName>
    </recommendedName>
</protein>
<gene>
    <name evidence="6" type="ORF">g.1517</name>
</gene>
<dbReference type="GO" id="GO:0003743">
    <property type="term" value="F:translation initiation factor activity"/>
    <property type="evidence" value="ECO:0007669"/>
    <property type="project" value="UniProtKB-KW"/>
</dbReference>
<evidence type="ECO:0000256" key="3">
    <source>
        <dbReference type="ARBA" id="ARBA00022737"/>
    </source>
</evidence>
<feature type="domain" description="Translation initiation factor beta propellor-like" evidence="5">
    <location>
        <begin position="54"/>
        <end position="107"/>
    </location>
</feature>
<dbReference type="InterPro" id="IPR013979">
    <property type="entry name" value="TIF_beta_prop-like"/>
</dbReference>
<evidence type="ECO:0000256" key="1">
    <source>
        <dbReference type="ARBA" id="ARBA00022540"/>
    </source>
</evidence>
<organism evidence="6">
    <name type="scientific">Homalodisca liturata</name>
    <dbReference type="NCBI Taxonomy" id="320908"/>
    <lineage>
        <taxon>Eukaryota</taxon>
        <taxon>Metazoa</taxon>
        <taxon>Ecdysozoa</taxon>
        <taxon>Arthropoda</taxon>
        <taxon>Hexapoda</taxon>
        <taxon>Insecta</taxon>
        <taxon>Pterygota</taxon>
        <taxon>Neoptera</taxon>
        <taxon>Paraneoptera</taxon>
        <taxon>Hemiptera</taxon>
        <taxon>Auchenorrhyncha</taxon>
        <taxon>Membracoidea</taxon>
        <taxon>Cicadellidae</taxon>
        <taxon>Cicadellinae</taxon>
        <taxon>Proconiini</taxon>
        <taxon>Homalodisca</taxon>
    </lineage>
</organism>
<evidence type="ECO:0000313" key="6">
    <source>
        <dbReference type="EMBL" id="JAS74056.1"/>
    </source>
</evidence>
<sequence length="107" mass="11930">LVFHGKGHRPCDAAEDGCSLSSGEKQGPLVVVSNELFSLYSYSTLKKVTCFRFLGNSFYVCFGNQPACLHLYSPSGHFRKNYRRIVRNKAHFSRDGTRILNAGLGNL</sequence>
<keyword evidence="2" id="KW-0853">WD repeat</keyword>
<proteinExistence type="predicted"/>
<name>A0A1B6HH91_9HEMI</name>
<accession>A0A1B6HH91</accession>
<evidence type="ECO:0000256" key="4">
    <source>
        <dbReference type="ARBA" id="ARBA00022917"/>
    </source>
</evidence>
<reference evidence="6" key="1">
    <citation type="submission" date="2015-11" db="EMBL/GenBank/DDBJ databases">
        <title>De novo transcriptome assembly of four potential Pierce s Disease insect vectors from Arizona vineyards.</title>
        <authorList>
            <person name="Tassone E.E."/>
        </authorList>
    </citation>
    <scope>NUCLEOTIDE SEQUENCE</scope>
</reference>
<dbReference type="AlphaFoldDB" id="A0A1B6HH91"/>
<evidence type="ECO:0000259" key="5">
    <source>
        <dbReference type="Pfam" id="PF08662"/>
    </source>
</evidence>
<dbReference type="EMBL" id="GECU01033650">
    <property type="protein sequence ID" value="JAS74056.1"/>
    <property type="molecule type" value="Transcribed_RNA"/>
</dbReference>
<keyword evidence="4" id="KW-0648">Protein biosynthesis</keyword>
<feature type="non-terminal residue" evidence="6">
    <location>
        <position position="1"/>
    </location>
</feature>
<evidence type="ECO:0000256" key="2">
    <source>
        <dbReference type="ARBA" id="ARBA00022574"/>
    </source>
</evidence>
<dbReference type="Pfam" id="PF08662">
    <property type="entry name" value="eIF2A"/>
    <property type="match status" value="1"/>
</dbReference>
<keyword evidence="1" id="KW-0396">Initiation factor</keyword>
<feature type="non-terminal residue" evidence="6">
    <location>
        <position position="107"/>
    </location>
</feature>